<feature type="transmembrane region" description="Helical" evidence="13">
    <location>
        <begin position="358"/>
        <end position="376"/>
    </location>
</feature>
<evidence type="ECO:0000256" key="13">
    <source>
        <dbReference type="SAM" id="Phobius"/>
    </source>
</evidence>
<keyword evidence="9 13" id="KW-1133">Transmembrane helix</keyword>
<evidence type="ECO:0000256" key="4">
    <source>
        <dbReference type="ARBA" id="ARBA00020268"/>
    </source>
</evidence>
<feature type="transmembrane region" description="Helical" evidence="13">
    <location>
        <begin position="286"/>
        <end position="307"/>
    </location>
</feature>
<feature type="transmembrane region" description="Helical" evidence="13">
    <location>
        <begin position="42"/>
        <end position="65"/>
    </location>
</feature>
<evidence type="ECO:0000256" key="11">
    <source>
        <dbReference type="ARBA" id="ARBA00023136"/>
    </source>
</evidence>
<evidence type="ECO:0000256" key="7">
    <source>
        <dbReference type="ARBA" id="ARBA00022475"/>
    </source>
</evidence>
<feature type="transmembrane region" description="Helical" evidence="13">
    <location>
        <begin position="86"/>
        <end position="109"/>
    </location>
</feature>
<dbReference type="GO" id="GO:0005886">
    <property type="term" value="C:plasma membrane"/>
    <property type="evidence" value="ECO:0007669"/>
    <property type="project" value="UniProtKB-SubCell"/>
</dbReference>
<comment type="caution">
    <text evidence="14">The sequence shown here is derived from an EMBL/GenBank/DDBJ whole genome shotgun (WGS) entry which is preliminary data.</text>
</comment>
<feature type="transmembrane region" description="Helical" evidence="13">
    <location>
        <begin position="259"/>
        <end position="280"/>
    </location>
</feature>
<evidence type="ECO:0000256" key="9">
    <source>
        <dbReference type="ARBA" id="ARBA00022989"/>
    </source>
</evidence>
<evidence type="ECO:0000256" key="12">
    <source>
        <dbReference type="ARBA" id="ARBA00031636"/>
    </source>
</evidence>
<feature type="transmembrane region" description="Helical" evidence="13">
    <location>
        <begin position="388"/>
        <end position="411"/>
    </location>
</feature>
<feature type="transmembrane region" description="Helical" evidence="13">
    <location>
        <begin position="129"/>
        <end position="153"/>
    </location>
</feature>
<dbReference type="InterPro" id="IPR050222">
    <property type="entry name" value="MATE_MdtK"/>
</dbReference>
<sequence>MGVMPVNKLLLSMAVPMMISMLVQALYNVVDSIFVSRISENALTAVSLAFPMQNLLISFAVGFGVGINALMSRALGEKDPAHASRIAISGMVLEAASYVIFLILGLFFTETFMRAQISGEVPAEDAAEIISHGVSYLRIVLIFSFGVFIEITYERILQSTGRTTLSMITQLIGAILNIIFDPILIFGLLGFPEMGIAGAAVATVGGQIVAAIVAFFINKHWNREITLAGARPSKVSMLAISRISIPSIVMSSISSVTTFFMNLILTTFTATAAAVFGVYFKLQSFVFMPVFGLNNGMVPIIGYNYGANKPERIHKTIKLSMLYATLLMVIGFAVFQLLPEQLLLLFDASEDMLKIGGPALRIISFSFLLAGLNIIASSSCQAFGYGMYSLYISAARQLVILVPAAYLLSLTGTLSNVWLSFPVAEAVSVFVCQFLLRHVLKKTGMEPPKKKKA</sequence>
<evidence type="ECO:0000256" key="10">
    <source>
        <dbReference type="ARBA" id="ARBA00023065"/>
    </source>
</evidence>
<dbReference type="GO" id="GO:0042910">
    <property type="term" value="F:xenobiotic transmembrane transporter activity"/>
    <property type="evidence" value="ECO:0007669"/>
    <property type="project" value="InterPro"/>
</dbReference>
<accession>A0A9D1DND3</accession>
<keyword evidence="11 13" id="KW-0472">Membrane</keyword>
<dbReference type="Proteomes" id="UP000824238">
    <property type="component" value="Unassembled WGS sequence"/>
</dbReference>
<dbReference type="NCBIfam" id="TIGR00797">
    <property type="entry name" value="matE"/>
    <property type="match status" value="1"/>
</dbReference>
<keyword evidence="7" id="KW-1003">Cell membrane</keyword>
<dbReference type="InterPro" id="IPR002528">
    <property type="entry name" value="MATE_fam"/>
</dbReference>
<feature type="transmembrane region" description="Helical" evidence="13">
    <location>
        <begin position="195"/>
        <end position="217"/>
    </location>
</feature>
<evidence type="ECO:0000313" key="14">
    <source>
        <dbReference type="EMBL" id="HIR56028.1"/>
    </source>
</evidence>
<feature type="transmembrane region" description="Helical" evidence="13">
    <location>
        <begin position="9"/>
        <end position="30"/>
    </location>
</feature>
<comment type="subcellular location">
    <subcellularLocation>
        <location evidence="2">Cell membrane</location>
        <topology evidence="2">Multi-pass membrane protein</topology>
    </subcellularLocation>
</comment>
<dbReference type="EMBL" id="DVHH01000257">
    <property type="protein sequence ID" value="HIR56028.1"/>
    <property type="molecule type" value="Genomic_DNA"/>
</dbReference>
<keyword evidence="6" id="KW-0050">Antiport</keyword>
<evidence type="ECO:0000313" key="15">
    <source>
        <dbReference type="Proteomes" id="UP000824238"/>
    </source>
</evidence>
<gene>
    <name evidence="14" type="ORF">IAD36_10600</name>
</gene>
<keyword evidence="8 13" id="KW-0812">Transmembrane</keyword>
<dbReference type="InterPro" id="IPR048279">
    <property type="entry name" value="MdtK-like"/>
</dbReference>
<comment type="function">
    <text evidence="1">Multidrug efflux pump.</text>
</comment>
<keyword evidence="5" id="KW-0813">Transport</keyword>
<evidence type="ECO:0000256" key="8">
    <source>
        <dbReference type="ARBA" id="ARBA00022692"/>
    </source>
</evidence>
<evidence type="ECO:0000256" key="6">
    <source>
        <dbReference type="ARBA" id="ARBA00022449"/>
    </source>
</evidence>
<organism evidence="14 15">
    <name type="scientific">Candidatus Scatomorpha intestinigallinarum</name>
    <dbReference type="NCBI Taxonomy" id="2840923"/>
    <lineage>
        <taxon>Bacteria</taxon>
        <taxon>Bacillati</taxon>
        <taxon>Bacillota</taxon>
        <taxon>Clostridia</taxon>
        <taxon>Eubacteriales</taxon>
        <taxon>Candidatus Scatomorpha</taxon>
    </lineage>
</organism>
<feature type="transmembrane region" description="Helical" evidence="13">
    <location>
        <begin position="417"/>
        <end position="436"/>
    </location>
</feature>
<dbReference type="GO" id="GO:0015297">
    <property type="term" value="F:antiporter activity"/>
    <property type="evidence" value="ECO:0007669"/>
    <property type="project" value="UniProtKB-KW"/>
</dbReference>
<feature type="transmembrane region" description="Helical" evidence="13">
    <location>
        <begin position="165"/>
        <end position="189"/>
    </location>
</feature>
<evidence type="ECO:0000256" key="2">
    <source>
        <dbReference type="ARBA" id="ARBA00004651"/>
    </source>
</evidence>
<dbReference type="GO" id="GO:0006811">
    <property type="term" value="P:monoatomic ion transport"/>
    <property type="evidence" value="ECO:0007669"/>
    <property type="project" value="UniProtKB-KW"/>
</dbReference>
<name>A0A9D1DND3_9FIRM</name>
<protein>
    <recommendedName>
        <fullName evidence="4">Probable multidrug resistance protein NorM</fullName>
    </recommendedName>
    <alternativeName>
        <fullName evidence="12">Multidrug-efflux transporter</fullName>
    </alternativeName>
</protein>
<reference evidence="14" key="2">
    <citation type="journal article" date="2021" name="PeerJ">
        <title>Extensive microbial diversity within the chicken gut microbiome revealed by metagenomics and culture.</title>
        <authorList>
            <person name="Gilroy R."/>
            <person name="Ravi A."/>
            <person name="Getino M."/>
            <person name="Pursley I."/>
            <person name="Horton D.L."/>
            <person name="Alikhan N.F."/>
            <person name="Baker D."/>
            <person name="Gharbi K."/>
            <person name="Hall N."/>
            <person name="Watson M."/>
            <person name="Adriaenssens E.M."/>
            <person name="Foster-Nyarko E."/>
            <person name="Jarju S."/>
            <person name="Secka A."/>
            <person name="Antonio M."/>
            <person name="Oren A."/>
            <person name="Chaudhuri R.R."/>
            <person name="La Ragione R."/>
            <person name="Hildebrand F."/>
            <person name="Pallen M.J."/>
        </authorList>
    </citation>
    <scope>NUCLEOTIDE SEQUENCE</scope>
    <source>
        <strain evidence="14">ChiGjej3B3-7149</strain>
    </source>
</reference>
<evidence type="ECO:0000256" key="5">
    <source>
        <dbReference type="ARBA" id="ARBA00022448"/>
    </source>
</evidence>
<dbReference type="Pfam" id="PF01554">
    <property type="entry name" value="MatE"/>
    <property type="match status" value="2"/>
</dbReference>
<dbReference type="PIRSF" id="PIRSF006603">
    <property type="entry name" value="DinF"/>
    <property type="match status" value="1"/>
</dbReference>
<feature type="transmembrane region" description="Helical" evidence="13">
    <location>
        <begin position="319"/>
        <end position="338"/>
    </location>
</feature>
<dbReference type="AlphaFoldDB" id="A0A9D1DND3"/>
<reference evidence="14" key="1">
    <citation type="submission" date="2020-10" db="EMBL/GenBank/DDBJ databases">
        <authorList>
            <person name="Gilroy R."/>
        </authorList>
    </citation>
    <scope>NUCLEOTIDE SEQUENCE</scope>
    <source>
        <strain evidence="14">ChiGjej3B3-7149</strain>
    </source>
</reference>
<keyword evidence="10" id="KW-0406">Ion transport</keyword>
<evidence type="ECO:0000256" key="3">
    <source>
        <dbReference type="ARBA" id="ARBA00010199"/>
    </source>
</evidence>
<proteinExistence type="inferred from homology"/>
<dbReference type="PANTHER" id="PTHR43298:SF2">
    <property type="entry name" value="FMN_FAD EXPORTER YEEO-RELATED"/>
    <property type="match status" value="1"/>
</dbReference>
<dbReference type="CDD" id="cd13144">
    <property type="entry name" value="MATE_like_4"/>
    <property type="match status" value="1"/>
</dbReference>
<comment type="similarity">
    <text evidence="3">Belongs to the multi antimicrobial extrusion (MATE) (TC 2.A.66.1) family.</text>
</comment>
<dbReference type="PANTHER" id="PTHR43298">
    <property type="entry name" value="MULTIDRUG RESISTANCE PROTEIN NORM-RELATED"/>
    <property type="match status" value="1"/>
</dbReference>
<evidence type="ECO:0000256" key="1">
    <source>
        <dbReference type="ARBA" id="ARBA00003408"/>
    </source>
</evidence>